<dbReference type="RefSeq" id="WP_346059816.1">
    <property type="nucleotide sequence ID" value="NZ_BAAAVQ010000062.1"/>
</dbReference>
<evidence type="ECO:0000313" key="3">
    <source>
        <dbReference type="Proteomes" id="UP001595884"/>
    </source>
</evidence>
<evidence type="ECO:0000256" key="1">
    <source>
        <dbReference type="SAM" id="MobiDB-lite"/>
    </source>
</evidence>
<feature type="region of interest" description="Disordered" evidence="1">
    <location>
        <begin position="145"/>
        <end position="284"/>
    </location>
</feature>
<keyword evidence="3" id="KW-1185">Reference proteome</keyword>
<evidence type="ECO:0000313" key="2">
    <source>
        <dbReference type="EMBL" id="MFC4717683.1"/>
    </source>
</evidence>
<gene>
    <name evidence="2" type="ORF">ACFO7V_16285</name>
</gene>
<accession>A0ABV9MSM6</accession>
<reference evidence="3" key="1">
    <citation type="journal article" date="2019" name="Int. J. Syst. Evol. Microbiol.">
        <title>The Global Catalogue of Microorganisms (GCM) 10K type strain sequencing project: providing services to taxonomists for standard genome sequencing and annotation.</title>
        <authorList>
            <consortium name="The Broad Institute Genomics Platform"/>
            <consortium name="The Broad Institute Genome Sequencing Center for Infectious Disease"/>
            <person name="Wu L."/>
            <person name="Ma J."/>
        </authorList>
    </citation>
    <scope>NUCLEOTIDE SEQUENCE [LARGE SCALE GENOMIC DNA]</scope>
    <source>
        <strain evidence="3">CGMCC 1.12849</strain>
    </source>
</reference>
<feature type="compositionally biased region" description="Basic and acidic residues" evidence="1">
    <location>
        <begin position="197"/>
        <end position="226"/>
    </location>
</feature>
<sequence>MSTVENEESEMMQEFGGIIRAMMGSGMQVAEQAQRRSHQSQMEAQAQFERERGLAEMLRRDLSSPTFWKSAGSEAVADRMTYASELAGRHDAASQAFMTGADRIRNQYGINVEDINRDHPGSAVERHHALRDALDDYLSSQRLNDEAQDKEQDTVREPNDVQQDTERSSKGDLEQDAAEARQDESAHLSQADAAEAETEKDTKNTALGESKEVTGQRNDPADRPLTEHSPSSERILAVWKEKGGKDADFPLPPTTHNPQTAMKNRQRIMAGTSAQRTQSQELSR</sequence>
<dbReference type="Proteomes" id="UP001595884">
    <property type="component" value="Unassembled WGS sequence"/>
</dbReference>
<protein>
    <recommendedName>
        <fullName evidence="4">DUF222 domain-containing protein</fullName>
    </recommendedName>
</protein>
<feature type="region of interest" description="Disordered" evidence="1">
    <location>
        <begin position="27"/>
        <end position="51"/>
    </location>
</feature>
<comment type="caution">
    <text evidence="2">The sequence shown here is derived from an EMBL/GenBank/DDBJ whole genome shotgun (WGS) entry which is preliminary data.</text>
</comment>
<feature type="compositionally biased region" description="Basic and acidic residues" evidence="1">
    <location>
        <begin position="145"/>
        <end position="186"/>
    </location>
</feature>
<feature type="compositionally biased region" description="Basic and acidic residues" evidence="1">
    <location>
        <begin position="239"/>
        <end position="248"/>
    </location>
</feature>
<name>A0ABV9MSM6_9MICC</name>
<feature type="compositionally biased region" description="Polar residues" evidence="1">
    <location>
        <begin position="272"/>
        <end position="284"/>
    </location>
</feature>
<dbReference type="EMBL" id="JBHSHE010000078">
    <property type="protein sequence ID" value="MFC4717683.1"/>
    <property type="molecule type" value="Genomic_DNA"/>
</dbReference>
<evidence type="ECO:0008006" key="4">
    <source>
        <dbReference type="Google" id="ProtNLM"/>
    </source>
</evidence>
<proteinExistence type="predicted"/>
<organism evidence="2 3">
    <name type="scientific">Glutamicibacter bergerei</name>
    <dbReference type="NCBI Taxonomy" id="256702"/>
    <lineage>
        <taxon>Bacteria</taxon>
        <taxon>Bacillati</taxon>
        <taxon>Actinomycetota</taxon>
        <taxon>Actinomycetes</taxon>
        <taxon>Micrococcales</taxon>
        <taxon>Micrococcaceae</taxon>
        <taxon>Glutamicibacter</taxon>
    </lineage>
</organism>